<reference evidence="5" key="1">
    <citation type="submission" date="2024-06" db="EMBL/GenBank/DDBJ databases">
        <title>Draft genome sequence of Microbacterium sp. strain A8/3-1, isolated from Oxytropis tragacanthoides Fisch. ex DC. Root nodules in the Altai region of Russia.</title>
        <authorList>
            <person name="Sazanova A."/>
            <person name="Guro P."/>
            <person name="Kuznetsova I."/>
            <person name="Belimov A."/>
            <person name="Safronova V."/>
        </authorList>
    </citation>
    <scope>NUCLEOTIDE SEQUENCE</scope>
    <source>
        <strain evidence="5">A8/3-1</strain>
    </source>
</reference>
<dbReference type="Pfam" id="PF01965">
    <property type="entry name" value="DJ-1_PfpI"/>
    <property type="match status" value="1"/>
</dbReference>
<dbReference type="GO" id="GO:0003700">
    <property type="term" value="F:DNA-binding transcription factor activity"/>
    <property type="evidence" value="ECO:0007669"/>
    <property type="project" value="InterPro"/>
</dbReference>
<dbReference type="Gene3D" id="1.10.10.60">
    <property type="entry name" value="Homeodomain-like"/>
    <property type="match status" value="1"/>
</dbReference>
<evidence type="ECO:0000313" key="5">
    <source>
        <dbReference type="EMBL" id="XBX80167.1"/>
    </source>
</evidence>
<evidence type="ECO:0000256" key="2">
    <source>
        <dbReference type="ARBA" id="ARBA00023125"/>
    </source>
</evidence>
<dbReference type="SUPFAM" id="SSF46689">
    <property type="entry name" value="Homeodomain-like"/>
    <property type="match status" value="2"/>
</dbReference>
<dbReference type="RefSeq" id="WP_350353020.1">
    <property type="nucleotide sequence ID" value="NZ_CP158357.1"/>
</dbReference>
<evidence type="ECO:0000256" key="1">
    <source>
        <dbReference type="ARBA" id="ARBA00023015"/>
    </source>
</evidence>
<gene>
    <name evidence="5" type="ORF">ABS642_08775</name>
</gene>
<dbReference type="InterPro" id="IPR002818">
    <property type="entry name" value="DJ-1/PfpI"/>
</dbReference>
<dbReference type="InterPro" id="IPR018060">
    <property type="entry name" value="HTH_AraC"/>
</dbReference>
<sequence>MASSAPRSRVAVLAFPHISPFHLSVPTLVFGGAGLDGVRGLYDVDVCAEQPGSMPTAAGYGIRVDVGLEAMDEADLVVIPSWREGSEPSAALLDAVRRAHRRGARIVGLCLGTIVVSASGIADGREVSTHWAAADRLSAAEPQIRVRDDVLWSDLGDVVTSAGAAAALDCCLHIVRSDHGSVAAAALARSLVLAPHRTGSQAQYIPAPVVAVSADDPIGGAMRWARERLGTPIDVDGWAASTHMSRRTFTRRFRDRTATSPQQWLLDQRVEFARTLLESGDDTIERVAELAGFGSAVSLRLHFRQRLGVSPAAHRAAFRPGAA</sequence>
<name>A0AAU7W217_9MICO</name>
<organism evidence="5">
    <name type="scientific">Microbacterium sp. A8/3-1</name>
    <dbReference type="NCBI Taxonomy" id="3160749"/>
    <lineage>
        <taxon>Bacteria</taxon>
        <taxon>Bacillati</taxon>
        <taxon>Actinomycetota</taxon>
        <taxon>Actinomycetes</taxon>
        <taxon>Micrococcales</taxon>
        <taxon>Microbacteriaceae</taxon>
        <taxon>Microbacterium</taxon>
    </lineage>
</organism>
<dbReference type="AlphaFoldDB" id="A0AAU7W217"/>
<dbReference type="SMART" id="SM00342">
    <property type="entry name" value="HTH_ARAC"/>
    <property type="match status" value="1"/>
</dbReference>
<dbReference type="InterPro" id="IPR029062">
    <property type="entry name" value="Class_I_gatase-like"/>
</dbReference>
<proteinExistence type="predicted"/>
<dbReference type="EMBL" id="CP158357">
    <property type="protein sequence ID" value="XBX80167.1"/>
    <property type="molecule type" value="Genomic_DNA"/>
</dbReference>
<dbReference type="InterPro" id="IPR018062">
    <property type="entry name" value="HTH_AraC-typ_CS"/>
</dbReference>
<dbReference type="GO" id="GO:0043565">
    <property type="term" value="F:sequence-specific DNA binding"/>
    <property type="evidence" value="ECO:0007669"/>
    <property type="project" value="InterPro"/>
</dbReference>
<dbReference type="SUPFAM" id="SSF52317">
    <property type="entry name" value="Class I glutamine amidotransferase-like"/>
    <property type="match status" value="1"/>
</dbReference>
<accession>A0AAU7W217</accession>
<dbReference type="CDD" id="cd03137">
    <property type="entry name" value="GATase1_AraC_1"/>
    <property type="match status" value="1"/>
</dbReference>
<evidence type="ECO:0000256" key="3">
    <source>
        <dbReference type="ARBA" id="ARBA00023163"/>
    </source>
</evidence>
<dbReference type="Gene3D" id="3.40.50.880">
    <property type="match status" value="1"/>
</dbReference>
<dbReference type="PROSITE" id="PS01124">
    <property type="entry name" value="HTH_ARAC_FAMILY_2"/>
    <property type="match status" value="1"/>
</dbReference>
<evidence type="ECO:0000259" key="4">
    <source>
        <dbReference type="PROSITE" id="PS01124"/>
    </source>
</evidence>
<dbReference type="PANTHER" id="PTHR43130">
    <property type="entry name" value="ARAC-FAMILY TRANSCRIPTIONAL REGULATOR"/>
    <property type="match status" value="1"/>
</dbReference>
<feature type="domain" description="HTH araC/xylS-type" evidence="4">
    <location>
        <begin position="219"/>
        <end position="317"/>
    </location>
</feature>
<dbReference type="Pfam" id="PF12833">
    <property type="entry name" value="HTH_18"/>
    <property type="match status" value="1"/>
</dbReference>
<keyword evidence="1" id="KW-0805">Transcription regulation</keyword>
<protein>
    <submittedName>
        <fullName evidence="5">Helix-turn-helix domain-containing protein</fullName>
    </submittedName>
</protein>
<dbReference type="PROSITE" id="PS00041">
    <property type="entry name" value="HTH_ARAC_FAMILY_1"/>
    <property type="match status" value="1"/>
</dbReference>
<dbReference type="InterPro" id="IPR009057">
    <property type="entry name" value="Homeodomain-like_sf"/>
</dbReference>
<keyword evidence="3" id="KW-0804">Transcription</keyword>
<keyword evidence="2" id="KW-0238">DNA-binding</keyword>
<dbReference type="InterPro" id="IPR052158">
    <property type="entry name" value="INH-QAR"/>
</dbReference>
<dbReference type="PANTHER" id="PTHR43130:SF3">
    <property type="entry name" value="HTH-TYPE TRANSCRIPTIONAL REGULATOR RV1931C"/>
    <property type="match status" value="1"/>
</dbReference>